<sequence length="853" mass="99025">MLSEAIEQRLKERFTSPLPEFHQRRIVFWSDEDEEFRDDFADYELTNVKKIILTGSNNFQVKKQLVVDDLENDYLIYDPLTYEKDHQDDWLYDIKKYSGDPFRADLVSLQMEELNIAQTQEMRRVLKKYSKFFANKERKLKIQRLGRRYEEAEQLHVDIMATLCGLTDAKFEDVIKAVLISGLEEENEKTVSIAKFGNINEFWHLVQKYTGFADGISRTVFDLAAHILVTAFAQNNPVDSYKELSPYCAINYSNYCYQFIRAWQASDLNNDLESIVYEVENRLNLFSLFSRQSELRVSNIFPIINVILLKRQFDLVNNQVIKVDDIKVLVEQLRISTWYKLHKNYFEGLFYIGKMQEFYLKHLDAFHTVGADKIWKSYTEDFYLMDSYYRQFHIYFNKSKSTHHPLLEEDLRATVDVVEGLYHEWYLKKVNRNWLDSAKNDFKEKGFVSGVERQNNFYSHYISSTKGRTIVIISDALRYEVAAELSDYLVKKTKGTTVLESMQSTFPSITKFGMTALLPAGEITVDDKMNVYLDGISASGTVNRNKILNRANPKSIAIQYSELIAKNREQRRKVYSGKEVIYIYHNRIDATGDKLTTETDIFDACEKTIEELTGLAKIITDDLHSSNILFTADHGFMYSYKSLEESQKSGSQSLSGTVLELGRRYAITTEATYSEYLLPIKSDVKLNGNPIQGFAPQETIRLKIKGGGENFVHGGVSLQEMVVPVIKYKGHRTTSKGFVEIQTPELILISESRKSTNFTFSLDFLQKNPVGDKIRPAIYSLYFENQNGDKISDVQQVIANKESLSDSERLFRLQFNLKQQKYLMSEEYRLVIEESSDVFEKIGFRFDIGYFEG</sequence>
<evidence type="ECO:0000313" key="1">
    <source>
        <dbReference type="EMBL" id="MEY8443235.1"/>
    </source>
</evidence>
<keyword evidence="2" id="KW-1185">Reference proteome</keyword>
<dbReference type="RefSeq" id="WP_369947977.1">
    <property type="nucleotide sequence ID" value="NZ_JBCLSH010000006.1"/>
</dbReference>
<proteinExistence type="predicted"/>
<dbReference type="NCBIfam" id="TIGR02687">
    <property type="entry name" value="BREX-1 system phosphatase PglZ type A"/>
    <property type="match status" value="1"/>
</dbReference>
<dbReference type="EMBL" id="JBCLSH010000006">
    <property type="protein sequence ID" value="MEY8443235.1"/>
    <property type="molecule type" value="Genomic_DNA"/>
</dbReference>
<accession>A0ABV4D0Z9</accession>
<comment type="caution">
    <text evidence="1">The sequence shown here is derived from an EMBL/GenBank/DDBJ whole genome shotgun (WGS) entry which is preliminary data.</text>
</comment>
<organism evidence="1 2">
    <name type="scientific">Lactococcus ileimucosae</name>
    <dbReference type="NCBI Taxonomy" id="2941329"/>
    <lineage>
        <taxon>Bacteria</taxon>
        <taxon>Bacillati</taxon>
        <taxon>Bacillota</taxon>
        <taxon>Bacilli</taxon>
        <taxon>Lactobacillales</taxon>
        <taxon>Streptococcaceae</taxon>
        <taxon>Lactococcus</taxon>
    </lineage>
</organism>
<dbReference type="InterPro" id="IPR014060">
    <property type="entry name" value="PglZ"/>
</dbReference>
<name>A0ABV4D0Z9_9LACT</name>
<protein>
    <submittedName>
        <fullName evidence="1">BREX-1 system phosphatase PglZ type A</fullName>
    </submittedName>
</protein>
<dbReference type="Proteomes" id="UP001565283">
    <property type="component" value="Unassembled WGS sequence"/>
</dbReference>
<reference evidence="1 2" key="1">
    <citation type="submission" date="2024-03" db="EMBL/GenBank/DDBJ databases">
        <title>Mouse gut bacterial collection (mGBC) of GemPharmatech.</title>
        <authorList>
            <person name="He Y."/>
            <person name="Dong L."/>
            <person name="Wu D."/>
            <person name="Gao X."/>
            <person name="Lin Z."/>
        </authorList>
    </citation>
    <scope>NUCLEOTIDE SEQUENCE [LARGE SCALE GENOMIC DNA]</scope>
    <source>
        <strain evidence="1 2">61-15</strain>
    </source>
</reference>
<evidence type="ECO:0000313" key="2">
    <source>
        <dbReference type="Proteomes" id="UP001565283"/>
    </source>
</evidence>
<gene>
    <name evidence="1" type="primary">pglZ</name>
    <name evidence="1" type="ORF">AALA52_03115</name>
</gene>
<dbReference type="Pfam" id="PF08665">
    <property type="entry name" value="PglZ"/>
    <property type="match status" value="1"/>
</dbReference>